<gene>
    <name evidence="1" type="ORF">GZ78_15405</name>
</gene>
<comment type="caution">
    <text evidence="1">The sequence shown here is derived from an EMBL/GenBank/DDBJ whole genome shotgun (WGS) entry which is preliminary data.</text>
</comment>
<reference evidence="1 2" key="1">
    <citation type="submission" date="2014-06" db="EMBL/GenBank/DDBJ databases">
        <title>Whole Genome Sequences of Three Symbiotic Endozoicomonas Bacteria.</title>
        <authorList>
            <person name="Neave M.J."/>
            <person name="Apprill A."/>
            <person name="Voolstra C.R."/>
        </authorList>
    </citation>
    <scope>NUCLEOTIDE SEQUENCE [LARGE SCALE GENOMIC DNA]</scope>
    <source>
        <strain evidence="1 2">DSM 25634</strain>
    </source>
</reference>
<organism evidence="1 2">
    <name type="scientific">Endozoicomonas numazuensis</name>
    <dbReference type="NCBI Taxonomy" id="1137799"/>
    <lineage>
        <taxon>Bacteria</taxon>
        <taxon>Pseudomonadati</taxon>
        <taxon>Pseudomonadota</taxon>
        <taxon>Gammaproteobacteria</taxon>
        <taxon>Oceanospirillales</taxon>
        <taxon>Endozoicomonadaceae</taxon>
        <taxon>Endozoicomonas</taxon>
    </lineage>
</organism>
<accession>A0A081NFJ4</accession>
<dbReference type="OrthoDB" id="6380783at2"/>
<evidence type="ECO:0000313" key="2">
    <source>
        <dbReference type="Proteomes" id="UP000028073"/>
    </source>
</evidence>
<proteinExistence type="predicted"/>
<name>A0A081NFJ4_9GAMM</name>
<dbReference type="AlphaFoldDB" id="A0A081NFJ4"/>
<protein>
    <submittedName>
        <fullName evidence="1">Uncharacterized protein</fullName>
    </submittedName>
</protein>
<dbReference type="eggNOG" id="ENOG502Z90S">
    <property type="taxonomic scope" value="Bacteria"/>
</dbReference>
<dbReference type="RefSeq" id="WP_034837237.1">
    <property type="nucleotide sequence ID" value="NZ_JOKH01000003.1"/>
</dbReference>
<dbReference type="EMBL" id="JOKH01000003">
    <property type="protein sequence ID" value="KEQ17217.1"/>
    <property type="molecule type" value="Genomic_DNA"/>
</dbReference>
<evidence type="ECO:0000313" key="1">
    <source>
        <dbReference type="EMBL" id="KEQ17217.1"/>
    </source>
</evidence>
<sequence length="229" mass="26303">MDKQPDDEGNVIDLFTRKPLDENESEKIIRLAPELDGLEMLYSNDANPGKLFSMKILCWALKKDGTVDAMVPWLNKLVPAQDLNDPLNGHWEGYYDSFHDHAFFEPPEYKVTELETAANYFESKGEEADLILQEISDNIGTHAILTEDNFHTIMLIHVTSWRLYSDGRIHAMLADEKKVETTPILPKDECLFPAQEHESFRYFFHHVIANKIKHGDPDAIAAFTQLIEE</sequence>
<keyword evidence="2" id="KW-1185">Reference proteome</keyword>
<dbReference type="STRING" id="1137799.GZ78_15405"/>
<dbReference type="Proteomes" id="UP000028073">
    <property type="component" value="Unassembled WGS sequence"/>
</dbReference>